<evidence type="ECO:0000259" key="1">
    <source>
        <dbReference type="Pfam" id="PF10648"/>
    </source>
</evidence>
<comment type="caution">
    <text evidence="2">The sequence shown here is derived from an EMBL/GenBank/DDBJ whole genome shotgun (WGS) entry which is preliminary data.</text>
</comment>
<gene>
    <name evidence="2" type="ORF">A2717_03025</name>
</gene>
<dbReference type="Pfam" id="PF10648">
    <property type="entry name" value="Gmad2"/>
    <property type="match status" value="1"/>
</dbReference>
<dbReference type="EMBL" id="MFEH01000007">
    <property type="protein sequence ID" value="OGE73560.1"/>
    <property type="molecule type" value="Genomic_DNA"/>
</dbReference>
<proteinExistence type="predicted"/>
<sequence>MNKRIYQIIVLALLVVIAWLLWPKLSEPQPQTVDINPDGQVFEEEEHAQLPVVLDYPLFGALVSSPMGVSGKALGSWFFEANIPVTLKDENGKVLAQQGFQAIGDWMVEGYVPFAGTLVFDPGDAEFGVLLIERDNPSGLPENDAAFAIPVRFK</sequence>
<dbReference type="AlphaFoldDB" id="A0A1F5N812"/>
<reference evidence="2 3" key="1">
    <citation type="journal article" date="2016" name="Nat. Commun.">
        <title>Thousands of microbial genomes shed light on interconnected biogeochemical processes in an aquifer system.</title>
        <authorList>
            <person name="Anantharaman K."/>
            <person name="Brown C.T."/>
            <person name="Hug L.A."/>
            <person name="Sharon I."/>
            <person name="Castelle C.J."/>
            <person name="Probst A.J."/>
            <person name="Thomas B.C."/>
            <person name="Singh A."/>
            <person name="Wilkins M.J."/>
            <person name="Karaoz U."/>
            <person name="Brodie E.L."/>
            <person name="Williams K.H."/>
            <person name="Hubbard S.S."/>
            <person name="Banfield J.F."/>
        </authorList>
    </citation>
    <scope>NUCLEOTIDE SEQUENCE [LARGE SCALE GENOMIC DNA]</scope>
</reference>
<dbReference type="STRING" id="1817821.A2717_03025"/>
<accession>A0A1F5N812</accession>
<organism evidence="2 3">
    <name type="scientific">Candidatus Doudnabacteria bacterium RIFCSPHIGHO2_01_FULL_41_86</name>
    <dbReference type="NCBI Taxonomy" id="1817821"/>
    <lineage>
        <taxon>Bacteria</taxon>
        <taxon>Candidatus Doudnaibacteriota</taxon>
    </lineage>
</organism>
<dbReference type="InterPro" id="IPR018911">
    <property type="entry name" value="Gmad2_Ig-like_dom"/>
</dbReference>
<evidence type="ECO:0000313" key="2">
    <source>
        <dbReference type="EMBL" id="OGE73560.1"/>
    </source>
</evidence>
<name>A0A1F5N812_9BACT</name>
<feature type="domain" description="Bacterial spore germination immunoglobulin-like" evidence="1">
    <location>
        <begin position="53"/>
        <end position="137"/>
    </location>
</feature>
<dbReference type="Proteomes" id="UP000177610">
    <property type="component" value="Unassembled WGS sequence"/>
</dbReference>
<evidence type="ECO:0000313" key="3">
    <source>
        <dbReference type="Proteomes" id="UP000177610"/>
    </source>
</evidence>
<protein>
    <recommendedName>
        <fullName evidence="1">Bacterial spore germination immunoglobulin-like domain-containing protein</fullName>
    </recommendedName>
</protein>